<reference evidence="1" key="1">
    <citation type="submission" date="2022-07" db="EMBL/GenBank/DDBJ databases">
        <authorList>
            <person name="Trinca V."/>
            <person name="Uliana J.V.C."/>
            <person name="Torres T.T."/>
            <person name="Ward R.J."/>
            <person name="Monesi N."/>
        </authorList>
    </citation>
    <scope>NUCLEOTIDE SEQUENCE</scope>
    <source>
        <strain evidence="1">HSMRA1968</strain>
        <tissue evidence="1">Whole embryos</tissue>
    </source>
</reference>
<evidence type="ECO:0000313" key="2">
    <source>
        <dbReference type="Proteomes" id="UP001151699"/>
    </source>
</evidence>
<keyword evidence="2" id="KW-1185">Reference proteome</keyword>
<evidence type="ECO:0000313" key="1">
    <source>
        <dbReference type="EMBL" id="KAJ6648604.1"/>
    </source>
</evidence>
<comment type="caution">
    <text evidence="1">The sequence shown here is derived from an EMBL/GenBank/DDBJ whole genome shotgun (WGS) entry which is preliminary data.</text>
</comment>
<proteinExistence type="predicted"/>
<name>A0A9Q0NFK0_9DIPT</name>
<dbReference type="OrthoDB" id="7781769at2759"/>
<accession>A0A9Q0NFK0</accession>
<dbReference type="EMBL" id="WJQU01000001">
    <property type="protein sequence ID" value="KAJ6648604.1"/>
    <property type="molecule type" value="Genomic_DNA"/>
</dbReference>
<dbReference type="AlphaFoldDB" id="A0A9Q0NFK0"/>
<organism evidence="1 2">
    <name type="scientific">Pseudolycoriella hygida</name>
    <dbReference type="NCBI Taxonomy" id="35572"/>
    <lineage>
        <taxon>Eukaryota</taxon>
        <taxon>Metazoa</taxon>
        <taxon>Ecdysozoa</taxon>
        <taxon>Arthropoda</taxon>
        <taxon>Hexapoda</taxon>
        <taxon>Insecta</taxon>
        <taxon>Pterygota</taxon>
        <taxon>Neoptera</taxon>
        <taxon>Endopterygota</taxon>
        <taxon>Diptera</taxon>
        <taxon>Nematocera</taxon>
        <taxon>Sciaroidea</taxon>
        <taxon>Sciaridae</taxon>
        <taxon>Pseudolycoriella</taxon>
    </lineage>
</organism>
<sequence>MVIFHIHSFRRTGPNEVILINCASTGHRMILFLRIILSRELATAGFGDLLASVINTCSYSACENHPKCFGNYEAISTTREGCSGFKEKKYCCPPGLGPQCYYTGCGGQASCGANYRELDRTKSGCSGFSKKAFCCKITNLPYCFDLNCPEFAEPPKSCPSEYHESRRAKGRSAGCDSAFAERITCCLGDGNRRNSGIQNSNTLNNTEVITETKTLEDGTVQTVTRTKSFTKSSGGLFSYAESPYSSLFKILLVFPILIAIL</sequence>
<gene>
    <name evidence="1" type="ORF">Bhyg_03834</name>
</gene>
<protein>
    <submittedName>
        <fullName evidence="1">Uncharacterized protein</fullName>
    </submittedName>
</protein>
<dbReference type="Proteomes" id="UP001151699">
    <property type="component" value="Chromosome A"/>
</dbReference>